<dbReference type="EMBL" id="LR746278">
    <property type="protein sequence ID" value="CAA7408623.1"/>
    <property type="molecule type" value="Genomic_DNA"/>
</dbReference>
<sequence length="21" mass="2698">MYQNFCDWKLKSLHHFNDSQR</sequence>
<accession>A0A7I8LF29</accession>
<organism evidence="1 2">
    <name type="scientific">Spirodela intermedia</name>
    <name type="common">Intermediate duckweed</name>
    <dbReference type="NCBI Taxonomy" id="51605"/>
    <lineage>
        <taxon>Eukaryota</taxon>
        <taxon>Viridiplantae</taxon>
        <taxon>Streptophyta</taxon>
        <taxon>Embryophyta</taxon>
        <taxon>Tracheophyta</taxon>
        <taxon>Spermatophyta</taxon>
        <taxon>Magnoliopsida</taxon>
        <taxon>Liliopsida</taxon>
        <taxon>Araceae</taxon>
        <taxon>Lemnoideae</taxon>
        <taxon>Spirodela</taxon>
    </lineage>
</organism>
<proteinExistence type="predicted"/>
<evidence type="ECO:0000313" key="1">
    <source>
        <dbReference type="EMBL" id="CAA7408623.1"/>
    </source>
</evidence>
<gene>
    <name evidence="1" type="ORF">SI8410_15019301</name>
</gene>
<dbReference type="AlphaFoldDB" id="A0A7I8LF29"/>
<keyword evidence="2" id="KW-1185">Reference proteome</keyword>
<evidence type="ECO:0000313" key="2">
    <source>
        <dbReference type="Proteomes" id="UP000663760"/>
    </source>
</evidence>
<reference evidence="1" key="1">
    <citation type="submission" date="2020-02" db="EMBL/GenBank/DDBJ databases">
        <authorList>
            <person name="Scholz U."/>
            <person name="Mascher M."/>
            <person name="Fiebig A."/>
        </authorList>
    </citation>
    <scope>NUCLEOTIDE SEQUENCE</scope>
</reference>
<name>A0A7I8LF29_SPIIN</name>
<protein>
    <submittedName>
        <fullName evidence="1">Uncharacterized protein</fullName>
    </submittedName>
</protein>
<dbReference type="Proteomes" id="UP000663760">
    <property type="component" value="Chromosome 15"/>
</dbReference>